<sequence>LHGRAFIPLLSSFACAVPGVMAARTIENRADRLATIMIAPLMTCSARLPVYTLLIAAFVPDRPLLGGLVGLPGLVMFALYAAGILSALAVAFVLKGTVFKGAREPLLMELPAYRLPNPRDIALGLFERAKVFLARAGTTIFALMIVMWFLASFPGAPEGATEPAIQYSIAGMIGHALEPLLAPIGFTWQIAVALVPGIAAREVAVGVLGTIYALSESGDALQSSLAGALAASWSLPTALSLLAWYVFAPQCVATLSVVKRETNGWFWPAVMFAYMITLAYGASFITYRVASALL</sequence>
<organism evidence="5 6">
    <name type="scientific">Azospirillum formosense</name>
    <dbReference type="NCBI Taxonomy" id="861533"/>
    <lineage>
        <taxon>Bacteria</taxon>
        <taxon>Pseudomonadati</taxon>
        <taxon>Pseudomonadota</taxon>
        <taxon>Alphaproteobacteria</taxon>
        <taxon>Rhodospirillales</taxon>
        <taxon>Azospirillaceae</taxon>
        <taxon>Azospirillum</taxon>
    </lineage>
</organism>
<keyword evidence="2" id="KW-0812">Transmembrane</keyword>
<evidence type="ECO:0000313" key="6">
    <source>
        <dbReference type="Proteomes" id="UP000639419"/>
    </source>
</evidence>
<dbReference type="PANTHER" id="PTHR43185:SF1">
    <property type="entry name" value="FE(2+) TRANSPORTER FEOB"/>
    <property type="match status" value="1"/>
</dbReference>
<name>A0ABX2KYG9_9PROT</name>
<feature type="domain" description="Ferrous iron transport protein B C-terminal" evidence="3">
    <location>
        <begin position="76"/>
        <end position="128"/>
    </location>
</feature>
<accession>A0ABX2KYG9</accession>
<dbReference type="InterPro" id="IPR050860">
    <property type="entry name" value="FeoB_GTPase"/>
</dbReference>
<feature type="non-terminal residue" evidence="5">
    <location>
        <position position="1"/>
    </location>
</feature>
<evidence type="ECO:0000256" key="1">
    <source>
        <dbReference type="ARBA" id="ARBA00031200"/>
    </source>
</evidence>
<feature type="transmembrane region" description="Helical" evidence="2">
    <location>
        <begin position="265"/>
        <end position="287"/>
    </location>
</feature>
<feature type="transmembrane region" description="Helical" evidence="2">
    <location>
        <begin position="225"/>
        <end position="245"/>
    </location>
</feature>
<feature type="transmembrane region" description="Helical" evidence="2">
    <location>
        <begin position="6"/>
        <end position="26"/>
    </location>
</feature>
<gene>
    <name evidence="5" type="ORF">GBZ26_21285</name>
</gene>
<dbReference type="RefSeq" id="WP_174440555.1">
    <property type="nucleotide sequence ID" value="NZ_WHOR01000198.1"/>
</dbReference>
<evidence type="ECO:0000259" key="3">
    <source>
        <dbReference type="Pfam" id="PF07664"/>
    </source>
</evidence>
<keyword evidence="2" id="KW-0472">Membrane</keyword>
<evidence type="ECO:0000256" key="2">
    <source>
        <dbReference type="SAM" id="Phobius"/>
    </source>
</evidence>
<feature type="transmembrane region" description="Helical" evidence="2">
    <location>
        <begin position="38"/>
        <end position="59"/>
    </location>
</feature>
<dbReference type="PANTHER" id="PTHR43185">
    <property type="entry name" value="FERROUS IRON TRANSPORT PROTEIN B"/>
    <property type="match status" value="1"/>
</dbReference>
<dbReference type="InterPro" id="IPR011642">
    <property type="entry name" value="Gate_dom"/>
</dbReference>
<dbReference type="Proteomes" id="UP000639419">
    <property type="component" value="Unassembled WGS sequence"/>
</dbReference>
<evidence type="ECO:0000259" key="4">
    <source>
        <dbReference type="Pfam" id="PF07670"/>
    </source>
</evidence>
<comment type="caution">
    <text evidence="5">The sequence shown here is derived from an EMBL/GenBank/DDBJ whole genome shotgun (WGS) entry which is preliminary data.</text>
</comment>
<feature type="domain" description="Nucleoside transporter/FeoB GTPase Gate" evidence="4">
    <location>
        <begin position="1"/>
        <end position="57"/>
    </location>
</feature>
<keyword evidence="2" id="KW-1133">Transmembrane helix</keyword>
<keyword evidence="6" id="KW-1185">Reference proteome</keyword>
<feature type="transmembrane region" description="Helical" evidence="2">
    <location>
        <begin position="132"/>
        <end position="151"/>
    </location>
</feature>
<dbReference type="Pfam" id="PF07670">
    <property type="entry name" value="Gate"/>
    <property type="match status" value="2"/>
</dbReference>
<feature type="transmembrane region" description="Helical" evidence="2">
    <location>
        <begin position="71"/>
        <end position="94"/>
    </location>
</feature>
<feature type="domain" description="Nucleoside transporter/FeoB GTPase Gate" evidence="4">
    <location>
        <begin position="134"/>
        <end position="263"/>
    </location>
</feature>
<reference evidence="5 6" key="1">
    <citation type="submission" date="2019-10" db="EMBL/GenBank/DDBJ databases">
        <title>Genome sequence of Azospirillum formosense CC-Nfb-7.</title>
        <authorList>
            <person name="Ambrosini A."/>
            <person name="Sant'Anna F.H."/>
            <person name="Cassan F.D."/>
            <person name="Souza E.M."/>
            <person name="Passaglia L.M.P."/>
        </authorList>
    </citation>
    <scope>NUCLEOTIDE SEQUENCE [LARGE SCALE GENOMIC DNA]</scope>
    <source>
        <strain evidence="5 6">CC-NFb-7</strain>
    </source>
</reference>
<proteinExistence type="predicted"/>
<dbReference type="InterPro" id="IPR011640">
    <property type="entry name" value="Fe2_transport_prot_B_C"/>
</dbReference>
<dbReference type="EMBL" id="WHOR01000198">
    <property type="protein sequence ID" value="NUB21713.1"/>
    <property type="molecule type" value="Genomic_DNA"/>
</dbReference>
<feature type="transmembrane region" description="Helical" evidence="2">
    <location>
        <begin position="186"/>
        <end position="213"/>
    </location>
</feature>
<evidence type="ECO:0000313" key="5">
    <source>
        <dbReference type="EMBL" id="NUB21713.1"/>
    </source>
</evidence>
<dbReference type="Pfam" id="PF07664">
    <property type="entry name" value="FeoB_C"/>
    <property type="match status" value="1"/>
</dbReference>
<protein>
    <recommendedName>
        <fullName evidence="1">Ferrous iron transport protein B</fullName>
    </recommendedName>
</protein>